<accession>A0A915EEN0</accession>
<proteinExistence type="predicted"/>
<name>A0A915EEN0_9BILA</name>
<evidence type="ECO:0000313" key="2">
    <source>
        <dbReference type="WBParaSite" id="jg5865"/>
    </source>
</evidence>
<organism evidence="1 2">
    <name type="scientific">Ditylenchus dipsaci</name>
    <dbReference type="NCBI Taxonomy" id="166011"/>
    <lineage>
        <taxon>Eukaryota</taxon>
        <taxon>Metazoa</taxon>
        <taxon>Ecdysozoa</taxon>
        <taxon>Nematoda</taxon>
        <taxon>Chromadorea</taxon>
        <taxon>Rhabditida</taxon>
        <taxon>Tylenchina</taxon>
        <taxon>Tylenchomorpha</taxon>
        <taxon>Sphaerularioidea</taxon>
        <taxon>Anguinidae</taxon>
        <taxon>Anguininae</taxon>
        <taxon>Ditylenchus</taxon>
    </lineage>
</organism>
<dbReference type="WBParaSite" id="jg5865">
    <property type="protein sequence ID" value="jg5865"/>
    <property type="gene ID" value="jg5865"/>
</dbReference>
<protein>
    <submittedName>
        <fullName evidence="2">Uncharacterized protein</fullName>
    </submittedName>
</protein>
<dbReference type="Proteomes" id="UP000887574">
    <property type="component" value="Unplaced"/>
</dbReference>
<dbReference type="AlphaFoldDB" id="A0A915EEN0"/>
<sequence length="121" mass="13692">MAQDDQEIIQRQGARVPPHLGFQFSNQYMITGLNNVQLPVNVEYISRDGDFAFLKSNDLPARRMVHDNFNVGEKYFLMGYPAEVLQSTPSICMGVVESFYSDVIIWLDPLVLAVATPVAYF</sequence>
<keyword evidence="1" id="KW-1185">Reference proteome</keyword>
<reference evidence="2" key="1">
    <citation type="submission" date="2022-11" db="UniProtKB">
        <authorList>
            <consortium name="WormBaseParasite"/>
        </authorList>
    </citation>
    <scope>IDENTIFICATION</scope>
</reference>
<evidence type="ECO:0000313" key="1">
    <source>
        <dbReference type="Proteomes" id="UP000887574"/>
    </source>
</evidence>